<comment type="caution">
    <text evidence="3">The sequence shown here is derived from an EMBL/GenBank/DDBJ whole genome shotgun (WGS) entry which is preliminary data.</text>
</comment>
<gene>
    <name evidence="3" type="ORF">AAIR29_04240</name>
</gene>
<dbReference type="RefSeq" id="WP_299215884.1">
    <property type="nucleotide sequence ID" value="NZ_JBDGHN010000002.1"/>
</dbReference>
<evidence type="ECO:0000313" key="3">
    <source>
        <dbReference type="EMBL" id="MEN2750837.1"/>
    </source>
</evidence>
<organism evidence="3 4">
    <name type="scientific">Psychrobacter saeujeotis</name>
    <dbReference type="NCBI Taxonomy" id="3143436"/>
    <lineage>
        <taxon>Bacteria</taxon>
        <taxon>Pseudomonadati</taxon>
        <taxon>Pseudomonadota</taxon>
        <taxon>Gammaproteobacteria</taxon>
        <taxon>Moraxellales</taxon>
        <taxon>Moraxellaceae</taxon>
        <taxon>Psychrobacter</taxon>
    </lineage>
</organism>
<evidence type="ECO:0000259" key="2">
    <source>
        <dbReference type="Pfam" id="PF13478"/>
    </source>
</evidence>
<evidence type="ECO:0000313" key="4">
    <source>
        <dbReference type="Proteomes" id="UP001461960"/>
    </source>
</evidence>
<dbReference type="Pfam" id="PF02625">
    <property type="entry name" value="XdhC_CoxI"/>
    <property type="match status" value="1"/>
</dbReference>
<name>A0ABU9X608_9GAMM</name>
<feature type="domain" description="XdhC- CoxI" evidence="1">
    <location>
        <begin position="25"/>
        <end position="80"/>
    </location>
</feature>
<feature type="domain" description="XdhC Rossmann" evidence="2">
    <location>
        <begin position="152"/>
        <end position="349"/>
    </location>
</feature>
<dbReference type="InterPro" id="IPR027051">
    <property type="entry name" value="XdhC_Rossmann_dom"/>
</dbReference>
<accession>A0ABU9X608</accession>
<dbReference type="InterPro" id="IPR052698">
    <property type="entry name" value="MoCofactor_Util/Proc"/>
</dbReference>
<protein>
    <submittedName>
        <fullName evidence="3">XdhC family protein</fullName>
    </submittedName>
</protein>
<evidence type="ECO:0000259" key="1">
    <source>
        <dbReference type="Pfam" id="PF02625"/>
    </source>
</evidence>
<dbReference type="Gene3D" id="3.40.50.720">
    <property type="entry name" value="NAD(P)-binding Rossmann-like Domain"/>
    <property type="match status" value="1"/>
</dbReference>
<dbReference type="EMBL" id="JBDGHN010000002">
    <property type="protein sequence ID" value="MEN2750837.1"/>
    <property type="molecule type" value="Genomic_DNA"/>
</dbReference>
<reference evidence="3 4" key="1">
    <citation type="submission" date="2024-05" db="EMBL/GenBank/DDBJ databases">
        <authorList>
            <person name="Kim H.-Y."/>
            <person name="Kim E."/>
            <person name="Cai Y."/>
            <person name="Yang S.-M."/>
            <person name="Lee W."/>
        </authorList>
    </citation>
    <scope>NUCLEOTIDE SEQUENCE [LARGE SCALE GENOMIC DNA]</scope>
    <source>
        <strain evidence="3 4">FBL11</strain>
    </source>
</reference>
<proteinExistence type="predicted"/>
<keyword evidence="4" id="KW-1185">Reference proteome</keyword>
<dbReference type="Pfam" id="PF13478">
    <property type="entry name" value="XdhC_C"/>
    <property type="match status" value="1"/>
</dbReference>
<dbReference type="PANTHER" id="PTHR30388:SF6">
    <property type="entry name" value="XANTHINE DEHYDROGENASE SUBUNIT A-RELATED"/>
    <property type="match status" value="1"/>
</dbReference>
<dbReference type="Proteomes" id="UP001461960">
    <property type="component" value="Unassembled WGS sequence"/>
</dbReference>
<sequence length="356" mass="39210">MSLRTVSELLAAPTRWYDGLAQYQHQGLAHVLATVVAVNGSAPRALQAKMVVTQDDYCDTLGGGGLEHDVITTARQLLNDEIDITVPKISKRNKNANDDKDNIRESKPTKAVRRDAVYTKHYPLGAKLAQCCGGSVTVMFECFNVTPPMSILVFGAGNVAAALMTILAELPCQVDWVDSRPEMFERYLLDNSNLPNKSIQTEDLPQRLNAQPHLNQPKLYKLPAHIRSHIDDDPVDFIRPFIEPFSNQSAQRFILVMTHDHSLDFELVRAALDAGSDANSLATNPSNSSEVSLPYIGCIGSATKAERFKGRLLQRGYDKPIVDKLTMPIGLPVGGKEPMAVAVSITAQILQHYHQK</sequence>
<dbReference type="InterPro" id="IPR003777">
    <property type="entry name" value="XdhC_CoxI"/>
</dbReference>
<dbReference type="PANTHER" id="PTHR30388">
    <property type="entry name" value="ALDEHYDE OXIDOREDUCTASE MOLYBDENUM COFACTOR ASSEMBLY PROTEIN"/>
    <property type="match status" value="1"/>
</dbReference>